<keyword evidence="1" id="KW-0539">Nucleus</keyword>
<dbReference type="PANTHER" id="PTHR38111:SF2">
    <property type="entry name" value="FINGER DOMAIN PROTEIN, PUTATIVE (AFU_ORTHOLOGUE AFUA_1G01560)-RELATED"/>
    <property type="match status" value="1"/>
</dbReference>
<proteinExistence type="predicted"/>
<dbReference type="OrthoDB" id="5126878at2759"/>
<dbReference type="Proteomes" id="UP000504636">
    <property type="component" value="Unplaced"/>
</dbReference>
<reference evidence="4 6" key="1">
    <citation type="journal article" date="2020" name="Stud. Mycol.">
        <title>101 Dothideomycetes genomes: a test case for predicting lifestyles and emergence of pathogens.</title>
        <authorList>
            <person name="Haridas S."/>
            <person name="Albert R."/>
            <person name="Binder M."/>
            <person name="Bloem J."/>
            <person name="Labutti K."/>
            <person name="Salamov A."/>
            <person name="Andreopoulos B."/>
            <person name="Baker S."/>
            <person name="Barry K."/>
            <person name="Bills G."/>
            <person name="Bluhm B."/>
            <person name="Cannon C."/>
            <person name="Castanera R."/>
            <person name="Culley D."/>
            <person name="Daum C."/>
            <person name="Ezra D."/>
            <person name="Gonzalez J."/>
            <person name="Henrissat B."/>
            <person name="Kuo A."/>
            <person name="Liang C."/>
            <person name="Lipzen A."/>
            <person name="Lutzoni F."/>
            <person name="Magnuson J."/>
            <person name="Mondo S."/>
            <person name="Nolan M."/>
            <person name="Ohm R."/>
            <person name="Pangilinan J."/>
            <person name="Park H.-J."/>
            <person name="Ramirez L."/>
            <person name="Alfaro M."/>
            <person name="Sun H."/>
            <person name="Tritt A."/>
            <person name="Yoshinaga Y."/>
            <person name="Zwiers L.-H."/>
            <person name="Turgeon B."/>
            <person name="Goodwin S."/>
            <person name="Spatafora J."/>
            <person name="Crous P."/>
            <person name="Grigoriev I."/>
        </authorList>
    </citation>
    <scope>NUCLEOTIDE SEQUENCE</scope>
    <source>
        <strain evidence="4 6">CBS 304.34</strain>
    </source>
</reference>
<keyword evidence="2" id="KW-0175">Coiled coil</keyword>
<dbReference type="InterPro" id="IPR053178">
    <property type="entry name" value="Osmoadaptation_assoc"/>
</dbReference>
<name>A0A6A6Z7V2_9PEZI</name>
<dbReference type="Gene3D" id="4.10.240.10">
    <property type="entry name" value="Zn(2)-C6 fungal-type DNA-binding domain"/>
    <property type="match status" value="1"/>
</dbReference>
<reference evidence="6" key="2">
    <citation type="submission" date="2020-04" db="EMBL/GenBank/DDBJ databases">
        <authorList>
            <consortium name="NCBI Genome Project"/>
        </authorList>
    </citation>
    <scope>NUCLEOTIDE SEQUENCE</scope>
    <source>
        <strain evidence="6">CBS 304.34</strain>
    </source>
</reference>
<dbReference type="SMART" id="SM00066">
    <property type="entry name" value="GAL4"/>
    <property type="match status" value="1"/>
</dbReference>
<dbReference type="Pfam" id="PF00172">
    <property type="entry name" value="Zn_clus"/>
    <property type="match status" value="1"/>
</dbReference>
<organism evidence="4">
    <name type="scientific">Mytilinidion resinicola</name>
    <dbReference type="NCBI Taxonomy" id="574789"/>
    <lineage>
        <taxon>Eukaryota</taxon>
        <taxon>Fungi</taxon>
        <taxon>Dikarya</taxon>
        <taxon>Ascomycota</taxon>
        <taxon>Pezizomycotina</taxon>
        <taxon>Dothideomycetes</taxon>
        <taxon>Pleosporomycetidae</taxon>
        <taxon>Mytilinidiales</taxon>
        <taxon>Mytilinidiaceae</taxon>
        <taxon>Mytilinidion</taxon>
    </lineage>
</organism>
<feature type="coiled-coil region" evidence="2">
    <location>
        <begin position="300"/>
        <end position="330"/>
    </location>
</feature>
<sequence>MVNVGGRSKGCSNCRRRRVKCDERRPICVRCERIGISCTGVKETAFIDTNIRFQFDGRGKDLVLPSRKTANNNFQAPELGIPISRTLSYSAVQDDFCILYTRDQILRGGPIELASELVQEMIPSQQTKYSRILESAVMGLSMSFFGSQHRDSRLAHLGSLKYGAALKGLNDVLLDPECFMSDHVLLTVVTMIMYEAFYPTGNDNYLKHVLGLERLLELRGPLALFSSSYTARIFRSLRRILIFSCINMSKLSIMALNEWRREPRDSYSFEEHKQEEQLDFLADWMVLRSERDAFASKRQYRNDRKLYEEYERLLRKAEALRDRLSAWGQEWLIENTHASHSVPTTAYRLEDDESTKHELQVLPIECSNPGTATMLILYNVTLIYILEILDSLPPLKSGTPNIDTARAERYPKPESPMNDSDFGDQPVNLPANPDGVYHSTIRDASLEICRGLKYQLAHSSQLGSSSLLVGYIAVKTAFRALGGVEQSEGQVIYDLVVHGTTVANKIWTSDGRIERVEMRSSIDSKTPKTHNSIIRLVSCRPEGQPRSNSHITT</sequence>
<keyword evidence="5" id="KW-1185">Reference proteome</keyword>
<gene>
    <name evidence="4 6" type="ORF">BDZ99DRAFT_3630</name>
</gene>
<protein>
    <recommendedName>
        <fullName evidence="3">Zn(2)-C6 fungal-type domain-containing protein</fullName>
    </recommendedName>
</protein>
<dbReference type="AlphaFoldDB" id="A0A6A6Z7V2"/>
<evidence type="ECO:0000259" key="3">
    <source>
        <dbReference type="PROSITE" id="PS50048"/>
    </source>
</evidence>
<evidence type="ECO:0000256" key="2">
    <source>
        <dbReference type="SAM" id="Coils"/>
    </source>
</evidence>
<dbReference type="EMBL" id="MU003692">
    <property type="protein sequence ID" value="KAF2816878.1"/>
    <property type="molecule type" value="Genomic_DNA"/>
</dbReference>
<dbReference type="GeneID" id="54455600"/>
<evidence type="ECO:0000256" key="1">
    <source>
        <dbReference type="ARBA" id="ARBA00023242"/>
    </source>
</evidence>
<dbReference type="InterPro" id="IPR036864">
    <property type="entry name" value="Zn2-C6_fun-type_DNA-bd_sf"/>
</dbReference>
<dbReference type="CDD" id="cd00067">
    <property type="entry name" value="GAL4"/>
    <property type="match status" value="1"/>
</dbReference>
<dbReference type="RefSeq" id="XP_033583842.1">
    <property type="nucleotide sequence ID" value="XM_033714707.1"/>
</dbReference>
<accession>A0A6A6Z7V2</accession>
<reference evidence="6" key="3">
    <citation type="submission" date="2025-04" db="UniProtKB">
        <authorList>
            <consortium name="RefSeq"/>
        </authorList>
    </citation>
    <scope>IDENTIFICATION</scope>
    <source>
        <strain evidence="6">CBS 304.34</strain>
    </source>
</reference>
<dbReference type="PROSITE" id="PS00463">
    <property type="entry name" value="ZN2_CY6_FUNGAL_1"/>
    <property type="match status" value="1"/>
</dbReference>
<dbReference type="PROSITE" id="PS50048">
    <property type="entry name" value="ZN2_CY6_FUNGAL_2"/>
    <property type="match status" value="1"/>
</dbReference>
<dbReference type="GO" id="GO:0008270">
    <property type="term" value="F:zinc ion binding"/>
    <property type="evidence" value="ECO:0007669"/>
    <property type="project" value="InterPro"/>
</dbReference>
<evidence type="ECO:0000313" key="6">
    <source>
        <dbReference type="RefSeq" id="XP_033583842.1"/>
    </source>
</evidence>
<dbReference type="InterPro" id="IPR001138">
    <property type="entry name" value="Zn2Cys6_DnaBD"/>
</dbReference>
<dbReference type="GO" id="GO:0000981">
    <property type="term" value="F:DNA-binding transcription factor activity, RNA polymerase II-specific"/>
    <property type="evidence" value="ECO:0007669"/>
    <property type="project" value="InterPro"/>
</dbReference>
<evidence type="ECO:0000313" key="5">
    <source>
        <dbReference type="Proteomes" id="UP000504636"/>
    </source>
</evidence>
<feature type="domain" description="Zn(2)-C6 fungal-type" evidence="3">
    <location>
        <begin position="10"/>
        <end position="39"/>
    </location>
</feature>
<evidence type="ECO:0000313" key="4">
    <source>
        <dbReference type="EMBL" id="KAF2816878.1"/>
    </source>
</evidence>
<dbReference type="PANTHER" id="PTHR38111">
    <property type="entry name" value="ZN(2)-C6 FUNGAL-TYPE DOMAIN-CONTAINING PROTEIN-RELATED"/>
    <property type="match status" value="1"/>
</dbReference>
<dbReference type="SUPFAM" id="SSF57701">
    <property type="entry name" value="Zn2/Cys6 DNA-binding domain"/>
    <property type="match status" value="1"/>
</dbReference>